<dbReference type="InterPro" id="IPR018060">
    <property type="entry name" value="HTH_AraC"/>
</dbReference>
<organism evidence="5 6">
    <name type="scientific">Paracoccus broussonetiae</name>
    <dbReference type="NCBI Taxonomy" id="3075834"/>
    <lineage>
        <taxon>Bacteria</taxon>
        <taxon>Pseudomonadati</taxon>
        <taxon>Pseudomonadota</taxon>
        <taxon>Alphaproteobacteria</taxon>
        <taxon>Rhodobacterales</taxon>
        <taxon>Paracoccaceae</taxon>
        <taxon>Paracoccus</taxon>
    </lineage>
</organism>
<keyword evidence="6" id="KW-1185">Reference proteome</keyword>
<evidence type="ECO:0000256" key="1">
    <source>
        <dbReference type="ARBA" id="ARBA00023015"/>
    </source>
</evidence>
<name>A0ABU3EH80_9RHOB</name>
<protein>
    <submittedName>
        <fullName evidence="5">AraC family transcriptional regulator</fullName>
    </submittedName>
</protein>
<comment type="caution">
    <text evidence="5">The sequence shown here is derived from an EMBL/GenBank/DDBJ whole genome shotgun (WGS) entry which is preliminary data.</text>
</comment>
<evidence type="ECO:0000313" key="5">
    <source>
        <dbReference type="EMBL" id="MDT1063611.1"/>
    </source>
</evidence>
<accession>A0ABU3EH80</accession>
<dbReference type="PANTHER" id="PTHR46796:SF14">
    <property type="entry name" value="TRANSCRIPTIONAL REGULATORY PROTEIN"/>
    <property type="match status" value="1"/>
</dbReference>
<dbReference type="PANTHER" id="PTHR46796">
    <property type="entry name" value="HTH-TYPE TRANSCRIPTIONAL ACTIVATOR RHAS-RELATED"/>
    <property type="match status" value="1"/>
</dbReference>
<evidence type="ECO:0000259" key="4">
    <source>
        <dbReference type="PROSITE" id="PS01124"/>
    </source>
</evidence>
<dbReference type="SMART" id="SM00342">
    <property type="entry name" value="HTH_ARAC"/>
    <property type="match status" value="1"/>
</dbReference>
<keyword evidence="2" id="KW-0238">DNA-binding</keyword>
<dbReference type="Pfam" id="PF12833">
    <property type="entry name" value="HTH_18"/>
    <property type="match status" value="1"/>
</dbReference>
<dbReference type="InterPro" id="IPR018062">
    <property type="entry name" value="HTH_AraC-typ_CS"/>
</dbReference>
<evidence type="ECO:0000256" key="3">
    <source>
        <dbReference type="ARBA" id="ARBA00023163"/>
    </source>
</evidence>
<feature type="domain" description="HTH araC/xylS-type" evidence="4">
    <location>
        <begin position="203"/>
        <end position="301"/>
    </location>
</feature>
<dbReference type="InterPro" id="IPR020449">
    <property type="entry name" value="Tscrpt_reg_AraC-type_HTH"/>
</dbReference>
<dbReference type="SUPFAM" id="SSF46689">
    <property type="entry name" value="Homeodomain-like"/>
    <property type="match status" value="2"/>
</dbReference>
<keyword evidence="1" id="KW-0805">Transcription regulation</keyword>
<gene>
    <name evidence="5" type="ORF">RM190_17195</name>
</gene>
<dbReference type="InterPro" id="IPR050204">
    <property type="entry name" value="AraC_XylS_family_regulators"/>
</dbReference>
<sequence length="303" mass="33642">MDTMVQTVPQRATAMDSLGCSTASLSADHVLCTEGLTFRRKSAAGTYRSRVATPAQDRGLLVGVSLVDGHHRRGGEARRRQDRIFDRGDIYIRDFDEDYAAELDGSFDFFLIELSTGFLDNAEQITDRGRGRDLTRVQGKRDQILRHLAQALLPALAQPGEFDPLFVEQMAMAIGAHLLHQHRSAPTGAAGPEACPLPPLAIRRAKDMLMSDDGERPSIGNIAEALNLSRHGFFRAFRDSTGVTPYQWVLNQRIDHARRLLATTDLSLVEIALTCGFSDQSHFTRVFGRIEGASPGRWRERAR</sequence>
<evidence type="ECO:0000313" key="6">
    <source>
        <dbReference type="Proteomes" id="UP001251085"/>
    </source>
</evidence>
<dbReference type="PROSITE" id="PS01124">
    <property type="entry name" value="HTH_ARAC_FAMILY_2"/>
    <property type="match status" value="1"/>
</dbReference>
<dbReference type="PRINTS" id="PR00032">
    <property type="entry name" value="HTHARAC"/>
</dbReference>
<dbReference type="EMBL" id="JAVRQI010000014">
    <property type="protein sequence ID" value="MDT1063611.1"/>
    <property type="molecule type" value="Genomic_DNA"/>
</dbReference>
<keyword evidence="3" id="KW-0804">Transcription</keyword>
<dbReference type="PROSITE" id="PS00041">
    <property type="entry name" value="HTH_ARAC_FAMILY_1"/>
    <property type="match status" value="1"/>
</dbReference>
<dbReference type="RefSeq" id="WP_311760703.1">
    <property type="nucleotide sequence ID" value="NZ_JAVRQI010000014.1"/>
</dbReference>
<dbReference type="Gene3D" id="1.10.10.60">
    <property type="entry name" value="Homeodomain-like"/>
    <property type="match status" value="2"/>
</dbReference>
<dbReference type="Proteomes" id="UP001251085">
    <property type="component" value="Unassembled WGS sequence"/>
</dbReference>
<evidence type="ECO:0000256" key="2">
    <source>
        <dbReference type="ARBA" id="ARBA00023125"/>
    </source>
</evidence>
<reference evidence="6" key="1">
    <citation type="submission" date="2023-07" db="EMBL/GenBank/DDBJ databases">
        <title>Characterization of two Paracoccaceae strains isolated from Phycosphere and proposal of Xinfangfangia lacusdiani sp. nov.</title>
        <authorList>
            <person name="Deng Y."/>
            <person name="Zhang Y.Q."/>
        </authorList>
    </citation>
    <scope>NUCLEOTIDE SEQUENCE [LARGE SCALE GENOMIC DNA]</scope>
    <source>
        <strain evidence="6">CPCC 101403</strain>
    </source>
</reference>
<proteinExistence type="predicted"/>
<dbReference type="InterPro" id="IPR009057">
    <property type="entry name" value="Homeodomain-like_sf"/>
</dbReference>